<organism evidence="2 3">
    <name type="scientific">Haladaptatus litoreus</name>
    <dbReference type="NCBI Taxonomy" id="553468"/>
    <lineage>
        <taxon>Archaea</taxon>
        <taxon>Methanobacteriati</taxon>
        <taxon>Methanobacteriota</taxon>
        <taxon>Stenosarchaea group</taxon>
        <taxon>Halobacteria</taxon>
        <taxon>Halobacteriales</taxon>
        <taxon>Haladaptataceae</taxon>
        <taxon>Haladaptatus</taxon>
    </lineage>
</organism>
<feature type="transmembrane region" description="Helical" evidence="1">
    <location>
        <begin position="77"/>
        <end position="95"/>
    </location>
</feature>
<keyword evidence="3" id="KW-1185">Reference proteome</keyword>
<feature type="transmembrane region" description="Helical" evidence="1">
    <location>
        <begin position="107"/>
        <end position="128"/>
    </location>
</feature>
<evidence type="ECO:0000256" key="1">
    <source>
        <dbReference type="SAM" id="Phobius"/>
    </source>
</evidence>
<reference evidence="3" key="1">
    <citation type="submission" date="2017-01" db="EMBL/GenBank/DDBJ databases">
        <authorList>
            <person name="Varghese N."/>
            <person name="Submissions S."/>
        </authorList>
    </citation>
    <scope>NUCLEOTIDE SEQUENCE [LARGE SCALE GENOMIC DNA]</scope>
    <source>
        <strain evidence="3">CGMCC 1.7737</strain>
    </source>
</reference>
<name>A0A1N7FHI9_9EURY</name>
<evidence type="ECO:0000313" key="2">
    <source>
        <dbReference type="EMBL" id="SIR99760.1"/>
    </source>
</evidence>
<sequence length="143" mass="16120">MKHYLQEYIDWVLYRSVFSSGYFVAIVLGLTFGLSFISVLFQISPPEMSLLAGIAWLAVALYLDWFADTPEPCPDGVILIFTMLSFGLVSEYGRLIPNLIPPGITAVIGYSAFIVAALLALSVVLFILHEFEEQFRTLRLRHR</sequence>
<protein>
    <submittedName>
        <fullName evidence="2">Uncharacterized protein</fullName>
    </submittedName>
</protein>
<dbReference type="EMBL" id="FTNO01000009">
    <property type="protein sequence ID" value="SIR99760.1"/>
    <property type="molecule type" value="Genomic_DNA"/>
</dbReference>
<accession>A0A1N7FHI9</accession>
<keyword evidence="1" id="KW-0812">Transmembrane</keyword>
<proteinExistence type="predicted"/>
<dbReference type="RefSeq" id="WP_076433700.1">
    <property type="nucleotide sequence ID" value="NZ_FTNO01000009.1"/>
</dbReference>
<dbReference type="Proteomes" id="UP000186914">
    <property type="component" value="Unassembled WGS sequence"/>
</dbReference>
<feature type="transmembrane region" description="Helical" evidence="1">
    <location>
        <begin position="48"/>
        <end position="65"/>
    </location>
</feature>
<feature type="transmembrane region" description="Helical" evidence="1">
    <location>
        <begin position="20"/>
        <end position="41"/>
    </location>
</feature>
<keyword evidence="1" id="KW-1133">Transmembrane helix</keyword>
<keyword evidence="1" id="KW-0472">Membrane</keyword>
<gene>
    <name evidence="2" type="ORF">SAMN05421858_5060</name>
</gene>
<evidence type="ECO:0000313" key="3">
    <source>
        <dbReference type="Proteomes" id="UP000186914"/>
    </source>
</evidence>
<dbReference type="AlphaFoldDB" id="A0A1N7FHI9"/>